<dbReference type="SMART" id="SM00062">
    <property type="entry name" value="PBPb"/>
    <property type="match status" value="1"/>
</dbReference>
<accession>C6BRT6</accession>
<dbReference type="KEGG" id="dsa:Desal_1464"/>
<dbReference type="Proteomes" id="UP000002601">
    <property type="component" value="Chromosome"/>
</dbReference>
<name>C6BRT6_MARSD</name>
<dbReference type="SUPFAM" id="SSF53850">
    <property type="entry name" value="Periplasmic binding protein-like II"/>
    <property type="match status" value="1"/>
</dbReference>
<dbReference type="AlphaFoldDB" id="C6BRT6"/>
<dbReference type="Gene3D" id="3.40.190.10">
    <property type="entry name" value="Periplasmic binding protein-like II"/>
    <property type="match status" value="2"/>
</dbReference>
<keyword evidence="2" id="KW-0472">Membrane</keyword>
<evidence type="ECO:0000313" key="4">
    <source>
        <dbReference type="EMBL" id="ACS79526.1"/>
    </source>
</evidence>
<dbReference type="OrthoDB" id="5456414at2"/>
<dbReference type="RefSeq" id="WP_015851344.1">
    <property type="nucleotide sequence ID" value="NC_012881.1"/>
</dbReference>
<evidence type="ECO:0000313" key="5">
    <source>
        <dbReference type="Proteomes" id="UP000002601"/>
    </source>
</evidence>
<evidence type="ECO:0000256" key="1">
    <source>
        <dbReference type="ARBA" id="ARBA00022729"/>
    </source>
</evidence>
<sequence length="259" mass="30235">MKKSLYLIFTYTTLVFSILSLLNKDIYADQITIGYIELPPYYYTNDRQRPEGILLHLTQKIMERAGCKCKYMSMPSKRILHTIKKGGSFASIGWFKTPEREEYAKFSLPIYENKPILVLLRRENRDQFLKYKTLEELLKKSKYKTGLIAGHSMGGYIDYLLQKHPKSFHALSGTTEQLVRMLHDKRIDFCLLAPVEIAKIIRQSPYKEDDFYLMSMADIIKGNTRHLIFSRDVSNDTISKINAAITEIKYETELSRYAD</sequence>
<dbReference type="Pfam" id="PF00497">
    <property type="entry name" value="SBP_bac_3"/>
    <property type="match status" value="1"/>
</dbReference>
<organism evidence="4 5">
    <name type="scientific">Maridesulfovibrio salexigens (strain ATCC 14822 / DSM 2638 / NCIMB 8403 / VKM B-1763)</name>
    <name type="common">Desulfovibrio salexigens</name>
    <dbReference type="NCBI Taxonomy" id="526222"/>
    <lineage>
        <taxon>Bacteria</taxon>
        <taxon>Pseudomonadati</taxon>
        <taxon>Thermodesulfobacteriota</taxon>
        <taxon>Desulfovibrionia</taxon>
        <taxon>Desulfovibrionales</taxon>
        <taxon>Desulfovibrionaceae</taxon>
        <taxon>Maridesulfovibrio</taxon>
    </lineage>
</organism>
<keyword evidence="1" id="KW-0732">Signal</keyword>
<evidence type="ECO:0000259" key="3">
    <source>
        <dbReference type="SMART" id="SM00062"/>
    </source>
</evidence>
<dbReference type="STRING" id="526222.Desal_1464"/>
<feature type="transmembrane region" description="Helical" evidence="2">
    <location>
        <begin position="5"/>
        <end position="22"/>
    </location>
</feature>
<dbReference type="PANTHER" id="PTHR35936:SF6">
    <property type="entry name" value="AMINO ACID ABC TRANSPORTER SUBSTRATE-BINDING PAAT FAMILY PROTEIN"/>
    <property type="match status" value="1"/>
</dbReference>
<proteinExistence type="predicted"/>
<dbReference type="eggNOG" id="COG0834">
    <property type="taxonomic scope" value="Bacteria"/>
</dbReference>
<dbReference type="HOGENOM" id="CLU_1092921_0_0_7"/>
<dbReference type="PANTHER" id="PTHR35936">
    <property type="entry name" value="MEMBRANE-BOUND LYTIC MUREIN TRANSGLYCOSYLASE F"/>
    <property type="match status" value="1"/>
</dbReference>
<dbReference type="InterPro" id="IPR001638">
    <property type="entry name" value="Solute-binding_3/MltF_N"/>
</dbReference>
<keyword evidence="2" id="KW-0812">Transmembrane</keyword>
<keyword evidence="2" id="KW-1133">Transmembrane helix</keyword>
<gene>
    <name evidence="4" type="ordered locus">Desal_1464</name>
</gene>
<reference evidence="4 5" key="1">
    <citation type="submission" date="2009-06" db="EMBL/GenBank/DDBJ databases">
        <title>Complete sequence of Desulfovibrio salexigens DSM 2638.</title>
        <authorList>
            <consortium name="US DOE Joint Genome Institute"/>
            <person name="Lucas S."/>
            <person name="Copeland A."/>
            <person name="Lapidus A."/>
            <person name="Glavina del Rio T."/>
            <person name="Tice H."/>
            <person name="Bruce D."/>
            <person name="Goodwin L."/>
            <person name="Pitluck S."/>
            <person name="Munk A.C."/>
            <person name="Brettin T."/>
            <person name="Detter J.C."/>
            <person name="Han C."/>
            <person name="Tapia R."/>
            <person name="Larimer F."/>
            <person name="Land M."/>
            <person name="Hauser L."/>
            <person name="Kyrpides N."/>
            <person name="Anderson I."/>
            <person name="Wall J.D."/>
            <person name="Arkin A.P."/>
            <person name="Dehal P."/>
            <person name="Chivian D."/>
            <person name="Giles B."/>
            <person name="Hazen T.C."/>
        </authorList>
    </citation>
    <scope>NUCLEOTIDE SEQUENCE [LARGE SCALE GENOMIC DNA]</scope>
    <source>
        <strain evidence="5">ATCC 14822 / DSM 2638 / NCIMB 8403 / VKM B-1763</strain>
    </source>
</reference>
<evidence type="ECO:0000256" key="2">
    <source>
        <dbReference type="SAM" id="Phobius"/>
    </source>
</evidence>
<protein>
    <submittedName>
        <fullName evidence="4">Extracellular solute-binding protein family 3</fullName>
    </submittedName>
</protein>
<keyword evidence="5" id="KW-1185">Reference proteome</keyword>
<feature type="domain" description="Solute-binding protein family 3/N-terminal" evidence="3">
    <location>
        <begin position="30"/>
        <end position="259"/>
    </location>
</feature>
<dbReference type="EMBL" id="CP001649">
    <property type="protein sequence ID" value="ACS79526.1"/>
    <property type="molecule type" value="Genomic_DNA"/>
</dbReference>